<dbReference type="PANTHER" id="PTHR43877:SF1">
    <property type="entry name" value="ACETYLTRANSFERASE"/>
    <property type="match status" value="1"/>
</dbReference>
<name>A0A367WTA4_9PROT</name>
<dbReference type="SUPFAM" id="SSF55729">
    <property type="entry name" value="Acyl-CoA N-acyltransferases (Nat)"/>
    <property type="match status" value="1"/>
</dbReference>
<dbReference type="EMBL" id="JPWI01000012">
    <property type="protein sequence ID" value="RCK43840.1"/>
    <property type="molecule type" value="Genomic_DNA"/>
</dbReference>
<dbReference type="InterPro" id="IPR000182">
    <property type="entry name" value="GNAT_dom"/>
</dbReference>
<accession>A0A367WTA4</accession>
<dbReference type="GO" id="GO:0016747">
    <property type="term" value="F:acyltransferase activity, transferring groups other than amino-acyl groups"/>
    <property type="evidence" value="ECO:0007669"/>
    <property type="project" value="InterPro"/>
</dbReference>
<protein>
    <submittedName>
        <fullName evidence="4">Acetyltransferase</fullName>
    </submittedName>
</protein>
<dbReference type="PROSITE" id="PS51186">
    <property type="entry name" value="GNAT"/>
    <property type="match status" value="1"/>
</dbReference>
<dbReference type="RefSeq" id="WP_114099345.1">
    <property type="nucleotide sequence ID" value="NZ_JPWI01000012.1"/>
</dbReference>
<dbReference type="OrthoDB" id="3389160at2"/>
<keyword evidence="2" id="KW-0012">Acyltransferase</keyword>
<keyword evidence="1 4" id="KW-0808">Transferase</keyword>
<evidence type="ECO:0000256" key="2">
    <source>
        <dbReference type="ARBA" id="ARBA00023315"/>
    </source>
</evidence>
<dbReference type="PANTHER" id="PTHR43877">
    <property type="entry name" value="AMINOALKYLPHOSPHONATE N-ACETYLTRANSFERASE-RELATED-RELATED"/>
    <property type="match status" value="1"/>
</dbReference>
<evidence type="ECO:0000256" key="1">
    <source>
        <dbReference type="ARBA" id="ARBA00022679"/>
    </source>
</evidence>
<comment type="caution">
    <text evidence="4">The sequence shown here is derived from an EMBL/GenBank/DDBJ whole genome shotgun (WGS) entry which is preliminary data.</text>
</comment>
<dbReference type="CDD" id="cd04301">
    <property type="entry name" value="NAT_SF"/>
    <property type="match status" value="1"/>
</dbReference>
<evidence type="ECO:0000313" key="5">
    <source>
        <dbReference type="Proteomes" id="UP000252255"/>
    </source>
</evidence>
<evidence type="ECO:0000259" key="3">
    <source>
        <dbReference type="PROSITE" id="PS51186"/>
    </source>
</evidence>
<dbReference type="AlphaFoldDB" id="A0A367WTA4"/>
<sequence length="183" mass="20315">MTKSEITDAPLIVRLNADTLEARLDQFGEMLHACVHGGASIGFIEPFPISEAVAFWRDRTLPAMAGGRRTLFAALDDDRIVGTVQLDCDTMPNQAHRGDISKLMVRPDCRRRGIARELMLAAEDRARELGRSLLTLDTRTGDSAERLYTSLGFETAGVIPDYARDPFSDKLSATTIMFKRLKD</sequence>
<organism evidence="4 5">
    <name type="scientific">Thalassospira profundimaris</name>
    <dbReference type="NCBI Taxonomy" id="502049"/>
    <lineage>
        <taxon>Bacteria</taxon>
        <taxon>Pseudomonadati</taxon>
        <taxon>Pseudomonadota</taxon>
        <taxon>Alphaproteobacteria</taxon>
        <taxon>Rhodospirillales</taxon>
        <taxon>Thalassospiraceae</taxon>
        <taxon>Thalassospira</taxon>
    </lineage>
</organism>
<reference evidence="4 5" key="1">
    <citation type="submission" date="2014-07" db="EMBL/GenBank/DDBJ databases">
        <title>Draft genome sequence of Thalassospira profundimaris PR54-5.</title>
        <authorList>
            <person name="Lai Q."/>
            <person name="Shao Z."/>
        </authorList>
    </citation>
    <scope>NUCLEOTIDE SEQUENCE [LARGE SCALE GENOMIC DNA]</scope>
    <source>
        <strain evidence="4 5">PR54-5</strain>
    </source>
</reference>
<gene>
    <name evidence="4" type="ORF">TH30_17845</name>
</gene>
<feature type="domain" description="N-acetyltransferase" evidence="3">
    <location>
        <begin position="1"/>
        <end position="182"/>
    </location>
</feature>
<proteinExistence type="predicted"/>
<dbReference type="InterPro" id="IPR016181">
    <property type="entry name" value="Acyl_CoA_acyltransferase"/>
</dbReference>
<dbReference type="Proteomes" id="UP000252255">
    <property type="component" value="Unassembled WGS sequence"/>
</dbReference>
<evidence type="ECO:0000313" key="4">
    <source>
        <dbReference type="EMBL" id="RCK43840.1"/>
    </source>
</evidence>
<dbReference type="Pfam" id="PF00583">
    <property type="entry name" value="Acetyltransf_1"/>
    <property type="match status" value="1"/>
</dbReference>
<dbReference type="Gene3D" id="3.40.630.30">
    <property type="match status" value="1"/>
</dbReference>
<dbReference type="InterPro" id="IPR050832">
    <property type="entry name" value="Bact_Acetyltransf"/>
</dbReference>